<dbReference type="Pfam" id="PF02709">
    <property type="entry name" value="Glyco_transf_7C"/>
    <property type="match status" value="1"/>
</dbReference>
<dbReference type="PANTHER" id="PTHR43685:SF3">
    <property type="entry name" value="SLR2126 PROTEIN"/>
    <property type="match status" value="1"/>
</dbReference>
<evidence type="ECO:0000259" key="2">
    <source>
        <dbReference type="Pfam" id="PF00535"/>
    </source>
</evidence>
<dbReference type="HOGENOM" id="CLU_025996_24_2_11"/>
<feature type="domain" description="Glycosyltransferase 2-like" evidence="2">
    <location>
        <begin position="4"/>
        <end position="117"/>
    </location>
</feature>
<dbReference type="InterPro" id="IPR027791">
    <property type="entry name" value="Galactosyl_T_C"/>
</dbReference>
<protein>
    <submittedName>
        <fullName evidence="4">Glycosyl transferase family 2</fullName>
    </submittedName>
</protein>
<keyword evidence="1 4" id="KW-0808">Transferase</keyword>
<dbReference type="STRING" id="479433.Caci_0478"/>
<evidence type="ECO:0000256" key="1">
    <source>
        <dbReference type="ARBA" id="ARBA00022679"/>
    </source>
</evidence>
<evidence type="ECO:0000313" key="4">
    <source>
        <dbReference type="EMBL" id="ACU69430.1"/>
    </source>
</evidence>
<dbReference type="InterPro" id="IPR001173">
    <property type="entry name" value="Glyco_trans_2-like"/>
</dbReference>
<dbReference type="AlphaFoldDB" id="C7PX79"/>
<dbReference type="OrthoDB" id="4120491at2"/>
<dbReference type="InterPro" id="IPR029044">
    <property type="entry name" value="Nucleotide-diphossugar_trans"/>
</dbReference>
<keyword evidence="5" id="KW-1185">Reference proteome</keyword>
<sequence length="335" mass="37043">MKVSIIMATYDKRDYLEYTLASLAGQTHSDFELVLCDDGTEGGVADLIAPYRDRFAIVPLVQANAGRAAARNTALARASGDLVVFSDDDRILPPEFLAAHVSAHSAGGEEDLAVIGWKKRGVTVWIPRMLPVDESDLTTLARRVGGVEPLASPLRTIEPGDVAVSYPVAVSRMELGDEPDNYHAIVDKYGDELADFRFGWVLATTANLSVPRALLDKIGGFDDGFQGWGVEDTDLSYRLWQAGTRFRIERAAVNHHQVHPIGTGNALLDNRRRRAALMANVEFFCRKHQTLEAYLFKRRWEHAMTLDEANRLLAEVEAGVGHSVREELLRLYAAA</sequence>
<accession>C7PX79</accession>
<dbReference type="RefSeq" id="WP_012784725.1">
    <property type="nucleotide sequence ID" value="NC_013131.1"/>
</dbReference>
<dbReference type="Proteomes" id="UP000000851">
    <property type="component" value="Chromosome"/>
</dbReference>
<dbReference type="EMBL" id="CP001700">
    <property type="protein sequence ID" value="ACU69430.1"/>
    <property type="molecule type" value="Genomic_DNA"/>
</dbReference>
<dbReference type="InParanoid" id="C7PX79"/>
<dbReference type="KEGG" id="cai:Caci_0478"/>
<evidence type="ECO:0000259" key="3">
    <source>
        <dbReference type="Pfam" id="PF02709"/>
    </source>
</evidence>
<evidence type="ECO:0000313" key="5">
    <source>
        <dbReference type="Proteomes" id="UP000000851"/>
    </source>
</evidence>
<dbReference type="PANTHER" id="PTHR43685">
    <property type="entry name" value="GLYCOSYLTRANSFERASE"/>
    <property type="match status" value="1"/>
</dbReference>
<feature type="domain" description="Galactosyltransferase C-terminal" evidence="3">
    <location>
        <begin position="206"/>
        <end position="248"/>
    </location>
</feature>
<dbReference type="Pfam" id="PF00535">
    <property type="entry name" value="Glycos_transf_2"/>
    <property type="match status" value="1"/>
</dbReference>
<dbReference type="CAZy" id="GT2">
    <property type="family name" value="Glycosyltransferase Family 2"/>
</dbReference>
<dbReference type="eggNOG" id="COG1216">
    <property type="taxonomic scope" value="Bacteria"/>
</dbReference>
<dbReference type="GO" id="GO:0016740">
    <property type="term" value="F:transferase activity"/>
    <property type="evidence" value="ECO:0007669"/>
    <property type="project" value="UniProtKB-KW"/>
</dbReference>
<dbReference type="InterPro" id="IPR050834">
    <property type="entry name" value="Glycosyltransf_2"/>
</dbReference>
<dbReference type="SUPFAM" id="SSF53448">
    <property type="entry name" value="Nucleotide-diphospho-sugar transferases"/>
    <property type="match status" value="1"/>
</dbReference>
<dbReference type="Gene3D" id="3.90.550.10">
    <property type="entry name" value="Spore Coat Polysaccharide Biosynthesis Protein SpsA, Chain A"/>
    <property type="match status" value="1"/>
</dbReference>
<name>C7PX79_CATAD</name>
<proteinExistence type="predicted"/>
<gene>
    <name evidence="4" type="ordered locus">Caci_0478</name>
</gene>
<reference evidence="4 5" key="1">
    <citation type="journal article" date="2009" name="Stand. Genomic Sci.">
        <title>Complete genome sequence of Catenulispora acidiphila type strain (ID 139908).</title>
        <authorList>
            <person name="Copeland A."/>
            <person name="Lapidus A."/>
            <person name="Glavina Del Rio T."/>
            <person name="Nolan M."/>
            <person name="Lucas S."/>
            <person name="Chen F."/>
            <person name="Tice H."/>
            <person name="Cheng J.F."/>
            <person name="Bruce D."/>
            <person name="Goodwin L."/>
            <person name="Pitluck S."/>
            <person name="Mikhailova N."/>
            <person name="Pati A."/>
            <person name="Ivanova N."/>
            <person name="Mavromatis K."/>
            <person name="Chen A."/>
            <person name="Palaniappan K."/>
            <person name="Chain P."/>
            <person name="Land M."/>
            <person name="Hauser L."/>
            <person name="Chang Y.J."/>
            <person name="Jeffries C.D."/>
            <person name="Chertkov O."/>
            <person name="Brettin T."/>
            <person name="Detter J.C."/>
            <person name="Han C."/>
            <person name="Ali Z."/>
            <person name="Tindall B.J."/>
            <person name="Goker M."/>
            <person name="Bristow J."/>
            <person name="Eisen J.A."/>
            <person name="Markowitz V."/>
            <person name="Hugenholtz P."/>
            <person name="Kyrpides N.C."/>
            <person name="Klenk H.P."/>
        </authorList>
    </citation>
    <scope>NUCLEOTIDE SEQUENCE [LARGE SCALE GENOMIC DNA]</scope>
    <source>
        <strain evidence="5">DSM 44928 / JCM 14897 / NBRC 102108 / NRRL B-24433 / ID139908</strain>
    </source>
</reference>
<organism evidence="4 5">
    <name type="scientific">Catenulispora acidiphila (strain DSM 44928 / JCM 14897 / NBRC 102108 / NRRL B-24433 / ID139908)</name>
    <dbReference type="NCBI Taxonomy" id="479433"/>
    <lineage>
        <taxon>Bacteria</taxon>
        <taxon>Bacillati</taxon>
        <taxon>Actinomycetota</taxon>
        <taxon>Actinomycetes</taxon>
        <taxon>Catenulisporales</taxon>
        <taxon>Catenulisporaceae</taxon>
        <taxon>Catenulispora</taxon>
    </lineage>
</organism>